<dbReference type="EMBL" id="CP117411">
    <property type="protein sequence ID" value="WCT73681.1"/>
    <property type="molecule type" value="Genomic_DNA"/>
</dbReference>
<organism evidence="2 3">
    <name type="scientific">Sphingomonas naphthae</name>
    <dbReference type="NCBI Taxonomy" id="1813468"/>
    <lineage>
        <taxon>Bacteria</taxon>
        <taxon>Pseudomonadati</taxon>
        <taxon>Pseudomonadota</taxon>
        <taxon>Alphaproteobacteria</taxon>
        <taxon>Sphingomonadales</taxon>
        <taxon>Sphingomonadaceae</taxon>
        <taxon>Sphingomonas</taxon>
    </lineage>
</organism>
<accession>A0ABY7TKC6</accession>
<dbReference type="NCBIfam" id="TIGR02218">
    <property type="entry name" value="phg_TIGR02218"/>
    <property type="match status" value="1"/>
</dbReference>
<evidence type="ECO:0000313" key="2">
    <source>
        <dbReference type="EMBL" id="WCT73681.1"/>
    </source>
</evidence>
<dbReference type="Pfam" id="PF09931">
    <property type="entry name" value="Phage_phiJL001_Gp84_N"/>
    <property type="match status" value="1"/>
</dbReference>
<protein>
    <submittedName>
        <fullName evidence="2">DUF2163 domain-containing protein</fullName>
    </submittedName>
</protein>
<dbReference type="Pfam" id="PF09356">
    <property type="entry name" value="Phage_BR0599"/>
    <property type="match status" value="1"/>
</dbReference>
<dbReference type="InterPro" id="IPR011928">
    <property type="entry name" value="Phage_phiJL001_Gp84"/>
</dbReference>
<evidence type="ECO:0000259" key="1">
    <source>
        <dbReference type="Pfam" id="PF09356"/>
    </source>
</evidence>
<proteinExistence type="predicted"/>
<dbReference type="InterPro" id="IPR018964">
    <property type="entry name" value="Phage_phiJL001_Gp84_C"/>
</dbReference>
<keyword evidence="3" id="KW-1185">Reference proteome</keyword>
<dbReference type="Proteomes" id="UP001220395">
    <property type="component" value="Chromosome"/>
</dbReference>
<reference evidence="2 3" key="1">
    <citation type="submission" date="2023-02" db="EMBL/GenBank/DDBJ databases">
        <title>Genome sequence of Sphingomonas naphthae.</title>
        <authorList>
            <person name="Kim S."/>
            <person name="Heo J."/>
            <person name="Kwon S.-W."/>
        </authorList>
    </citation>
    <scope>NUCLEOTIDE SEQUENCE [LARGE SCALE GENOMIC DNA]</scope>
    <source>
        <strain evidence="2 3">KACC 18716</strain>
    </source>
</reference>
<name>A0ABY7TKC6_9SPHN</name>
<sequence>MSGASTLALCWRLDRRDGVTLGFTAHDRDIARDGLVYRAAPGMLPSAITRSDGFAADTLDVSGALTADAIREEDLRAGRWDGARVRLFAVDWADPQAPAVFLTRGELGDISTADGAFTAELRGAVAALERPVVEMTAPDCRADLGDRRCRVNMAGRVRVLRVSPGDEAGLVEAEAAGPEDNAYGYGRLRWLDGANSGLASAILRSAGAEIWLREPPPFPVEADTLVELTEGCDRLFATCCDRFANAANFRGEPYLPGNDLLTRYPGA</sequence>
<feature type="domain" description="Bacteriophage phiJL001 Gp84 C-terminal" evidence="1">
    <location>
        <begin position="182"/>
        <end position="259"/>
    </location>
</feature>
<evidence type="ECO:0000313" key="3">
    <source>
        <dbReference type="Proteomes" id="UP001220395"/>
    </source>
</evidence>
<dbReference type="RefSeq" id="WP_273688112.1">
    <property type="nucleotide sequence ID" value="NZ_CP117411.1"/>
</dbReference>
<gene>
    <name evidence="2" type="ORF">PQ455_00160</name>
</gene>